<evidence type="ECO:0000313" key="8">
    <source>
        <dbReference type="Proteomes" id="UP000201838"/>
    </source>
</evidence>
<accession>A0A238J670</accession>
<dbReference type="InterPro" id="IPR001670">
    <property type="entry name" value="ADH_Fe/GldA"/>
</dbReference>
<dbReference type="Pfam" id="PF25137">
    <property type="entry name" value="ADH_Fe_C"/>
    <property type="match status" value="1"/>
</dbReference>
<comment type="similarity">
    <text evidence="2">Belongs to the iron-containing alcohol dehydrogenase family.</text>
</comment>
<dbReference type="InterPro" id="IPR039697">
    <property type="entry name" value="Alcohol_dehydrogenase_Fe"/>
</dbReference>
<dbReference type="Gene3D" id="1.20.1090.10">
    <property type="entry name" value="Dehydroquinate synthase-like - alpha domain"/>
    <property type="match status" value="1"/>
</dbReference>
<dbReference type="Pfam" id="PF00465">
    <property type="entry name" value="Fe-ADH"/>
    <property type="match status" value="1"/>
</dbReference>
<feature type="domain" description="Alcohol dehydrogenase iron-type/glycerol dehydrogenase GldA" evidence="5">
    <location>
        <begin position="27"/>
        <end position="192"/>
    </location>
</feature>
<sequence>MIPCIRGVIPIPQLNNISPFSFLTAGQIRFGRGTAKAATEDVARFGRRVLLVRGRAVSQVDDISTHLEQLGCTVTSVFAQGEPTCSDVDAATELGRAAKVDVILAIGGGAVLDLGKAVAAMIPTQGNVIDYLEGVGGARPLTADPLPCVAMPTTAGTGSEVTKNAVVSVPSAGRKVSLRDNRMLPRLAVIDPFFSDGTPASVTFSSGFDAVTQVIEPYLSIKANPLTDSLCRAAIPLGLTALAQLARQEDEKARDQIAYVSLIGGIALANAGLGAVHGLAGVIGGRFSAPHGLICARLLGPVLRLNREAERAASGDDKRYSDIATWMSAAFDVSSLTAFEMLNSQLDDLALPRLGQWIEPGTDLRAISAEALTTSSIKSNANVLTVDQLSSAVEDAL</sequence>
<dbReference type="FunFam" id="3.40.50.1970:FF:000003">
    <property type="entry name" value="Alcohol dehydrogenase, iron-containing"/>
    <property type="match status" value="1"/>
</dbReference>
<organism evidence="7 8">
    <name type="scientific">Boseongicola aestuarii</name>
    <dbReference type="NCBI Taxonomy" id="1470561"/>
    <lineage>
        <taxon>Bacteria</taxon>
        <taxon>Pseudomonadati</taxon>
        <taxon>Pseudomonadota</taxon>
        <taxon>Alphaproteobacteria</taxon>
        <taxon>Rhodobacterales</taxon>
        <taxon>Paracoccaceae</taxon>
        <taxon>Boseongicola</taxon>
    </lineage>
</organism>
<comment type="catalytic activity">
    <reaction evidence="4">
        <text>a primary alcohol + NAD(+) = an aldehyde + NADH + H(+)</text>
        <dbReference type="Rhea" id="RHEA:10736"/>
        <dbReference type="ChEBI" id="CHEBI:15378"/>
        <dbReference type="ChEBI" id="CHEBI:15734"/>
        <dbReference type="ChEBI" id="CHEBI:17478"/>
        <dbReference type="ChEBI" id="CHEBI:57540"/>
        <dbReference type="ChEBI" id="CHEBI:57945"/>
        <dbReference type="EC" id="1.1.1.1"/>
    </reaction>
</comment>
<dbReference type="Gene3D" id="3.40.50.1970">
    <property type="match status" value="1"/>
</dbReference>
<dbReference type="AlphaFoldDB" id="A0A238J670"/>
<dbReference type="InterPro" id="IPR056798">
    <property type="entry name" value="ADH_Fe_C"/>
</dbReference>
<dbReference type="EC" id="1.1.1.202" evidence="7"/>
<keyword evidence="3 7" id="KW-0560">Oxidoreductase</keyword>
<dbReference type="CDD" id="cd08183">
    <property type="entry name" value="Fe-ADH-like"/>
    <property type="match status" value="1"/>
</dbReference>
<feature type="domain" description="Fe-containing alcohol dehydrogenase-like C-terminal" evidence="6">
    <location>
        <begin position="204"/>
        <end position="387"/>
    </location>
</feature>
<evidence type="ECO:0000313" key="7">
    <source>
        <dbReference type="EMBL" id="SMX25645.1"/>
    </source>
</evidence>
<evidence type="ECO:0000256" key="3">
    <source>
        <dbReference type="ARBA" id="ARBA00023002"/>
    </source>
</evidence>
<evidence type="ECO:0000259" key="5">
    <source>
        <dbReference type="Pfam" id="PF00465"/>
    </source>
</evidence>
<dbReference type="GO" id="GO:0046872">
    <property type="term" value="F:metal ion binding"/>
    <property type="evidence" value="ECO:0007669"/>
    <property type="project" value="InterPro"/>
</dbReference>
<dbReference type="PANTHER" id="PTHR11496:SF102">
    <property type="entry name" value="ALCOHOL DEHYDROGENASE 4"/>
    <property type="match status" value="1"/>
</dbReference>
<evidence type="ECO:0000256" key="4">
    <source>
        <dbReference type="ARBA" id="ARBA00049243"/>
    </source>
</evidence>
<name>A0A238J670_9RHOB</name>
<comment type="cofactor">
    <cofactor evidence="1">
        <name>Fe cation</name>
        <dbReference type="ChEBI" id="CHEBI:24875"/>
    </cofactor>
</comment>
<dbReference type="EMBL" id="FXXQ01000021">
    <property type="protein sequence ID" value="SMX25645.1"/>
    <property type="molecule type" value="Genomic_DNA"/>
</dbReference>
<proteinExistence type="inferred from homology"/>
<keyword evidence="8" id="KW-1185">Reference proteome</keyword>
<protein>
    <submittedName>
        <fullName evidence="7">1,3-propanediol dehydrogenase</fullName>
        <ecNumber evidence="7">1.1.1.202</ecNumber>
    </submittedName>
</protein>
<gene>
    <name evidence="7" type="primary">dhaT</name>
    <name evidence="7" type="ORF">BOA8489_03789</name>
</gene>
<dbReference type="PANTHER" id="PTHR11496">
    <property type="entry name" value="ALCOHOL DEHYDROGENASE"/>
    <property type="match status" value="1"/>
</dbReference>
<dbReference type="GO" id="GO:0047516">
    <property type="term" value="F:1,3-propanediol dehydrogenase activity"/>
    <property type="evidence" value="ECO:0007669"/>
    <property type="project" value="UniProtKB-EC"/>
</dbReference>
<dbReference type="SUPFAM" id="SSF56796">
    <property type="entry name" value="Dehydroquinate synthase-like"/>
    <property type="match status" value="1"/>
</dbReference>
<dbReference type="Proteomes" id="UP000201838">
    <property type="component" value="Unassembled WGS sequence"/>
</dbReference>
<dbReference type="RefSeq" id="WP_093975831.1">
    <property type="nucleotide sequence ID" value="NZ_FXXQ01000021.1"/>
</dbReference>
<evidence type="ECO:0000259" key="6">
    <source>
        <dbReference type="Pfam" id="PF25137"/>
    </source>
</evidence>
<evidence type="ECO:0000256" key="1">
    <source>
        <dbReference type="ARBA" id="ARBA00001962"/>
    </source>
</evidence>
<dbReference type="GO" id="GO:0004022">
    <property type="term" value="F:alcohol dehydrogenase (NAD+) activity"/>
    <property type="evidence" value="ECO:0007669"/>
    <property type="project" value="UniProtKB-EC"/>
</dbReference>
<evidence type="ECO:0000256" key="2">
    <source>
        <dbReference type="ARBA" id="ARBA00007358"/>
    </source>
</evidence>
<dbReference type="OrthoDB" id="9815791at2"/>
<reference evidence="7 8" key="1">
    <citation type="submission" date="2017-05" db="EMBL/GenBank/DDBJ databases">
        <authorList>
            <person name="Song R."/>
            <person name="Chenine A.L."/>
            <person name="Ruprecht R.M."/>
        </authorList>
    </citation>
    <scope>NUCLEOTIDE SEQUENCE [LARGE SCALE GENOMIC DNA]</scope>
    <source>
        <strain evidence="7 8">CECT 8489</strain>
    </source>
</reference>